<dbReference type="InterPro" id="IPR010752">
    <property type="entry name" value="DUF1329"/>
</dbReference>
<organism evidence="2 3">
    <name type="scientific">Microbulbifer bruguierae</name>
    <dbReference type="NCBI Taxonomy" id="3029061"/>
    <lineage>
        <taxon>Bacteria</taxon>
        <taxon>Pseudomonadati</taxon>
        <taxon>Pseudomonadota</taxon>
        <taxon>Gammaproteobacteria</taxon>
        <taxon>Cellvibrionales</taxon>
        <taxon>Microbulbiferaceae</taxon>
        <taxon>Microbulbifer</taxon>
    </lineage>
</organism>
<name>A0ABY8NIR0_9GAMM</name>
<keyword evidence="1" id="KW-0732">Signal</keyword>
<evidence type="ECO:0000256" key="1">
    <source>
        <dbReference type="SAM" id="SignalP"/>
    </source>
</evidence>
<feature type="signal peptide" evidence="1">
    <location>
        <begin position="1"/>
        <end position="26"/>
    </location>
</feature>
<gene>
    <name evidence="2" type="ORF">PVT68_08495</name>
</gene>
<sequence>MNPTINKKMTAAALLLVSLMSGTAFAKVSEQDAAKLGDSLTPLGAVKAGNADGSIPAWTGGLISGAEVAKNSSDPGRPVDPFAGDKPLFEITNANLDQYKDKLSPGQIAMFKKYPEYRMPVYQTRRSAAYPESLYDVVKKNALNAELVSGGNGVTNFDTVIPFPMPQSALEVVWNHITRYRGGSAIRNTTAIPVQADGSFVPVKFTDQLVWPEFLDGGRDAQGDDNVLFYYLQQITAPARLTGTALLVHETVDQVKEARRAWVYNAGQRRVRRAPNVAYDGPAEGTDGLRTADNLDMYNGAPDKYEWKLIGKRELYIPYNDYKLLDTSLKYDDIVQAGHLNPEYLRYELHRVWEVEATLKDGERHIYAKRTMFLDEDTWGVSVVDHYDGRGNLWRLGEGHNVMFYDVGTPWMSAEVFHDLDSGRYLVTGLANEEPKFMEWGSKVNRRDFSSAALRRIGR</sequence>
<evidence type="ECO:0000313" key="3">
    <source>
        <dbReference type="Proteomes" id="UP001236500"/>
    </source>
</evidence>
<dbReference type="Gene3D" id="2.50.20.10">
    <property type="entry name" value="Lipoprotein localisation LolA/LolB/LppX"/>
    <property type="match status" value="1"/>
</dbReference>
<proteinExistence type="predicted"/>
<dbReference type="CDD" id="cd16329">
    <property type="entry name" value="LolA_like"/>
    <property type="match status" value="1"/>
</dbReference>
<protein>
    <submittedName>
        <fullName evidence="2">DUF1329 domain-containing protein</fullName>
    </submittedName>
</protein>
<reference evidence="2 3" key="1">
    <citation type="submission" date="2023-02" db="EMBL/GenBank/DDBJ databases">
        <title>Description and genomic characterization of Microbulbifer bruguierae sp. nov., isolated from the sediment of mangrove plant Bruguiera sexangula.</title>
        <authorList>
            <person name="Long M."/>
        </authorList>
    </citation>
    <scope>NUCLEOTIDE SEQUENCE [LARGE SCALE GENOMIC DNA]</scope>
    <source>
        <strain evidence="2 3">H12</strain>
    </source>
</reference>
<dbReference type="RefSeq" id="WP_280322301.1">
    <property type="nucleotide sequence ID" value="NZ_CP118605.1"/>
</dbReference>
<feature type="chain" id="PRO_5045229852" evidence="1">
    <location>
        <begin position="27"/>
        <end position="459"/>
    </location>
</feature>
<dbReference type="EMBL" id="CP118605">
    <property type="protein sequence ID" value="WGL18319.1"/>
    <property type="molecule type" value="Genomic_DNA"/>
</dbReference>
<dbReference type="Proteomes" id="UP001236500">
    <property type="component" value="Chromosome"/>
</dbReference>
<evidence type="ECO:0000313" key="2">
    <source>
        <dbReference type="EMBL" id="WGL18319.1"/>
    </source>
</evidence>
<accession>A0ABY8NIR0</accession>
<dbReference type="Pfam" id="PF07044">
    <property type="entry name" value="DUF1329"/>
    <property type="match status" value="1"/>
</dbReference>
<keyword evidence="3" id="KW-1185">Reference proteome</keyword>